<keyword evidence="6" id="KW-1185">Reference proteome</keyword>
<name>A0A1T4MVU5_9FIRM</name>
<dbReference type="NCBIfam" id="TIGR02910">
    <property type="entry name" value="sulfite_red_A"/>
    <property type="match status" value="1"/>
</dbReference>
<dbReference type="EMBL" id="FUWV01000008">
    <property type="protein sequence ID" value="SJZ71031.1"/>
    <property type="molecule type" value="Genomic_DNA"/>
</dbReference>
<proteinExistence type="predicted"/>
<keyword evidence="1" id="KW-0479">Metal-binding</keyword>
<dbReference type="OrthoDB" id="9795302at2"/>
<dbReference type="RefSeq" id="WP_087678897.1">
    <property type="nucleotide sequence ID" value="NZ_FUWV01000008.1"/>
</dbReference>
<dbReference type="GO" id="GO:0046872">
    <property type="term" value="F:metal ion binding"/>
    <property type="evidence" value="ECO:0007669"/>
    <property type="project" value="UniProtKB-KW"/>
</dbReference>
<gene>
    <name evidence="5" type="ORF">SAMN02745973_01476</name>
</gene>
<feature type="domain" description="4Fe-4S ferredoxin-type" evidence="4">
    <location>
        <begin position="303"/>
        <end position="332"/>
    </location>
</feature>
<dbReference type="GO" id="GO:0051536">
    <property type="term" value="F:iron-sulfur cluster binding"/>
    <property type="evidence" value="ECO:0007669"/>
    <property type="project" value="UniProtKB-KW"/>
</dbReference>
<dbReference type="SUPFAM" id="SSF46548">
    <property type="entry name" value="alpha-helical ferredoxin"/>
    <property type="match status" value="1"/>
</dbReference>
<dbReference type="Proteomes" id="UP000196365">
    <property type="component" value="Unassembled WGS sequence"/>
</dbReference>
<keyword evidence="2" id="KW-0408">Iron</keyword>
<evidence type="ECO:0000256" key="1">
    <source>
        <dbReference type="ARBA" id="ARBA00022723"/>
    </source>
</evidence>
<dbReference type="InterPro" id="IPR017896">
    <property type="entry name" value="4Fe4S_Fe-S-bd"/>
</dbReference>
<evidence type="ECO:0000313" key="5">
    <source>
        <dbReference type="EMBL" id="SJZ71031.1"/>
    </source>
</evidence>
<dbReference type="InterPro" id="IPR017900">
    <property type="entry name" value="4Fe4S_Fe_S_CS"/>
</dbReference>
<dbReference type="AlphaFoldDB" id="A0A1T4MVU5"/>
<dbReference type="InterPro" id="IPR014259">
    <property type="entry name" value="Sulphite_reductase_A"/>
</dbReference>
<reference evidence="5 6" key="1">
    <citation type="submission" date="2017-02" db="EMBL/GenBank/DDBJ databases">
        <authorList>
            <person name="Peterson S.W."/>
        </authorList>
    </citation>
    <scope>NUCLEOTIDE SEQUENCE [LARGE SCALE GENOMIC DNA]</scope>
    <source>
        <strain evidence="5 6">DSM 15102</strain>
    </source>
</reference>
<dbReference type="Pfam" id="PF17179">
    <property type="entry name" value="Fer4_22"/>
    <property type="match status" value="1"/>
</dbReference>
<protein>
    <submittedName>
        <fullName evidence="5">Anaerobic sulfite reductase subunit A</fullName>
    </submittedName>
</protein>
<sequence length="349" mass="40577">MATSKTYLLEKEEINELFTNLEKQYVLYAPVKISAGGRYQEQDSIMYKPIHTYQDIEFNERSTYSAKEVLTPITQTLFYFTDDEFTEAKLKQKKNIIIFARSCDINAIKIQDQIYLENGNIEDFFYKRVRNKVKFALMECSKEFDGCFCCSVGSNKTDHYSIAFSFEKEKAHIEVKDETFDHYFNSKKTSHYQISFPTENKLKVNFPVIENIDLANQLKKHPMWDEFENRCIACGACTIACSTCSCFETTDIVYTENPHIGERRRTYSSCMINGFDEMAGGNCFRKKNSEKYRYKILHKVYGHNARFQTGPMCVGCGRCSARCPQLISYPETLKKLCHAIKEIKQKKGV</sequence>
<dbReference type="PROSITE" id="PS00198">
    <property type="entry name" value="4FE4S_FER_1"/>
    <property type="match status" value="1"/>
</dbReference>
<keyword evidence="3" id="KW-0411">Iron-sulfur</keyword>
<dbReference type="PANTHER" id="PTHR40447:SF1">
    <property type="entry name" value="ANAEROBIC SULFITE REDUCTASE SUBUNIT A"/>
    <property type="match status" value="1"/>
</dbReference>
<organism evidence="5 6">
    <name type="scientific">Garciella nitratireducens DSM 15102</name>
    <dbReference type="NCBI Taxonomy" id="1121911"/>
    <lineage>
        <taxon>Bacteria</taxon>
        <taxon>Bacillati</taxon>
        <taxon>Bacillota</taxon>
        <taxon>Clostridia</taxon>
        <taxon>Eubacteriales</taxon>
        <taxon>Eubacteriaceae</taxon>
        <taxon>Garciella</taxon>
    </lineage>
</organism>
<feature type="domain" description="4Fe-4S ferredoxin-type" evidence="4">
    <location>
        <begin position="220"/>
        <end position="252"/>
    </location>
</feature>
<dbReference type="PROSITE" id="PS51379">
    <property type="entry name" value="4FE4S_FER_2"/>
    <property type="match status" value="2"/>
</dbReference>
<dbReference type="PANTHER" id="PTHR40447">
    <property type="entry name" value="ANAEROBIC SULFITE REDUCTASE SUBUNIT A"/>
    <property type="match status" value="1"/>
</dbReference>
<evidence type="ECO:0000256" key="2">
    <source>
        <dbReference type="ARBA" id="ARBA00023004"/>
    </source>
</evidence>
<evidence type="ECO:0000259" key="4">
    <source>
        <dbReference type="PROSITE" id="PS51379"/>
    </source>
</evidence>
<accession>A0A1T4MVU5</accession>
<evidence type="ECO:0000256" key="3">
    <source>
        <dbReference type="ARBA" id="ARBA00023014"/>
    </source>
</evidence>
<evidence type="ECO:0000313" key="6">
    <source>
        <dbReference type="Proteomes" id="UP000196365"/>
    </source>
</evidence>